<keyword evidence="2" id="KW-1185">Reference proteome</keyword>
<organism evidence="1 2">
    <name type="scientific">Apatococcus lobatus</name>
    <dbReference type="NCBI Taxonomy" id="904363"/>
    <lineage>
        <taxon>Eukaryota</taxon>
        <taxon>Viridiplantae</taxon>
        <taxon>Chlorophyta</taxon>
        <taxon>core chlorophytes</taxon>
        <taxon>Trebouxiophyceae</taxon>
        <taxon>Chlorellales</taxon>
        <taxon>Chlorellaceae</taxon>
        <taxon>Apatococcus</taxon>
    </lineage>
</organism>
<evidence type="ECO:0000313" key="1">
    <source>
        <dbReference type="EMBL" id="KAK9834534.1"/>
    </source>
</evidence>
<sequence>MRNTVSVDLRNIWEKMSRAAAWHCANSRAGVFPDANRDLREWDEATEEAMAIGTCKDLSQETLDNVKWGIWNGAWHTANRLFGNQGDAQQDLGRWTRHWQLVHEQQDLSTALVDDIRWMAWNFAEWATNVRKGSQFWANIGYDRAVCHASYILQPPTSGPEQCHAGS</sequence>
<name>A0AAW1RLE5_9CHLO</name>
<comment type="caution">
    <text evidence="1">The sequence shown here is derived from an EMBL/GenBank/DDBJ whole genome shotgun (WGS) entry which is preliminary data.</text>
</comment>
<dbReference type="EMBL" id="JALJOS010000009">
    <property type="protein sequence ID" value="KAK9834534.1"/>
    <property type="molecule type" value="Genomic_DNA"/>
</dbReference>
<evidence type="ECO:0000313" key="2">
    <source>
        <dbReference type="Proteomes" id="UP001438707"/>
    </source>
</evidence>
<accession>A0AAW1RLE5</accession>
<reference evidence="1 2" key="1">
    <citation type="journal article" date="2024" name="Nat. Commun.">
        <title>Phylogenomics reveals the evolutionary origins of lichenization in chlorophyte algae.</title>
        <authorList>
            <person name="Puginier C."/>
            <person name="Libourel C."/>
            <person name="Otte J."/>
            <person name="Skaloud P."/>
            <person name="Haon M."/>
            <person name="Grisel S."/>
            <person name="Petersen M."/>
            <person name="Berrin J.G."/>
            <person name="Delaux P.M."/>
            <person name="Dal Grande F."/>
            <person name="Keller J."/>
        </authorList>
    </citation>
    <scope>NUCLEOTIDE SEQUENCE [LARGE SCALE GENOMIC DNA]</scope>
    <source>
        <strain evidence="1 2">SAG 2145</strain>
    </source>
</reference>
<dbReference type="AlphaFoldDB" id="A0AAW1RLE5"/>
<proteinExistence type="predicted"/>
<gene>
    <name evidence="1" type="ORF">WJX74_003887</name>
</gene>
<protein>
    <submittedName>
        <fullName evidence="1">Uncharacterized protein</fullName>
    </submittedName>
</protein>
<dbReference type="Proteomes" id="UP001438707">
    <property type="component" value="Unassembled WGS sequence"/>
</dbReference>